<reference evidence="6 7" key="1">
    <citation type="submission" date="2019-04" db="EMBL/GenBank/DDBJ databases">
        <title>Friends and foes A comparative genomics studyof 23 Aspergillus species from section Flavi.</title>
        <authorList>
            <consortium name="DOE Joint Genome Institute"/>
            <person name="Kjaerbolling I."/>
            <person name="Vesth T."/>
            <person name="Frisvad J.C."/>
            <person name="Nybo J.L."/>
            <person name="Theobald S."/>
            <person name="Kildgaard S."/>
            <person name="Isbrandt T."/>
            <person name="Kuo A."/>
            <person name="Sato A."/>
            <person name="Lyhne E.K."/>
            <person name="Kogle M.E."/>
            <person name="Wiebenga A."/>
            <person name="Kun R.S."/>
            <person name="Lubbers R.J."/>
            <person name="Makela M.R."/>
            <person name="Barry K."/>
            <person name="Chovatia M."/>
            <person name="Clum A."/>
            <person name="Daum C."/>
            <person name="Haridas S."/>
            <person name="He G."/>
            <person name="LaButti K."/>
            <person name="Lipzen A."/>
            <person name="Mondo S."/>
            <person name="Riley R."/>
            <person name="Salamov A."/>
            <person name="Simmons B.A."/>
            <person name="Magnuson J.K."/>
            <person name="Henrissat B."/>
            <person name="Mortensen U.H."/>
            <person name="Larsen T.O."/>
            <person name="Devries R.P."/>
            <person name="Grigoriev I.V."/>
            <person name="Machida M."/>
            <person name="Baker S.E."/>
            <person name="Andersen M.R."/>
        </authorList>
    </citation>
    <scope>NUCLEOTIDE SEQUENCE [LARGE SCALE GENOMIC DNA]</scope>
    <source>
        <strain evidence="6 7">IBT 29228</strain>
    </source>
</reference>
<keyword evidence="7" id="KW-1185">Reference proteome</keyword>
<feature type="transmembrane region" description="Helical" evidence="5">
    <location>
        <begin position="99"/>
        <end position="116"/>
    </location>
</feature>
<dbReference type="InterPro" id="IPR036259">
    <property type="entry name" value="MFS_trans_sf"/>
</dbReference>
<accession>A0A5N7AQI3</accession>
<dbReference type="Proteomes" id="UP000326198">
    <property type="component" value="Unassembled WGS sequence"/>
</dbReference>
<keyword evidence="4 5" id="KW-0472">Membrane</keyword>
<dbReference type="PANTHER" id="PTHR23294">
    <property type="entry name" value="ET TRANSLATION PRODUCT-RELATED"/>
    <property type="match status" value="1"/>
</dbReference>
<proteinExistence type="predicted"/>
<keyword evidence="2 5" id="KW-0812">Transmembrane</keyword>
<dbReference type="AlphaFoldDB" id="A0A5N7AQI3"/>
<dbReference type="InterPro" id="IPR051617">
    <property type="entry name" value="UNC-93-like_regulator"/>
</dbReference>
<evidence type="ECO:0008006" key="8">
    <source>
        <dbReference type="Google" id="ProtNLM"/>
    </source>
</evidence>
<feature type="transmembrane region" description="Helical" evidence="5">
    <location>
        <begin position="188"/>
        <end position="209"/>
    </location>
</feature>
<organism evidence="6 7">
    <name type="scientific">Aspergillus bertholletiae</name>
    <dbReference type="NCBI Taxonomy" id="1226010"/>
    <lineage>
        <taxon>Eukaryota</taxon>
        <taxon>Fungi</taxon>
        <taxon>Dikarya</taxon>
        <taxon>Ascomycota</taxon>
        <taxon>Pezizomycotina</taxon>
        <taxon>Eurotiomycetes</taxon>
        <taxon>Eurotiomycetidae</taxon>
        <taxon>Eurotiales</taxon>
        <taxon>Aspergillaceae</taxon>
        <taxon>Aspergillus</taxon>
        <taxon>Aspergillus subgen. Circumdati</taxon>
    </lineage>
</organism>
<keyword evidence="3 5" id="KW-1133">Transmembrane helix</keyword>
<dbReference type="SUPFAM" id="SSF103473">
    <property type="entry name" value="MFS general substrate transporter"/>
    <property type="match status" value="1"/>
</dbReference>
<evidence type="ECO:0000256" key="4">
    <source>
        <dbReference type="ARBA" id="ARBA00023136"/>
    </source>
</evidence>
<evidence type="ECO:0000256" key="5">
    <source>
        <dbReference type="SAM" id="Phobius"/>
    </source>
</evidence>
<dbReference type="GO" id="GO:0016020">
    <property type="term" value="C:membrane"/>
    <property type="evidence" value="ECO:0007669"/>
    <property type="project" value="UniProtKB-SubCell"/>
</dbReference>
<sequence length="511" mass="56427">MADVTANEGATLPTDKEVPSHEYIDEPVIDYHGDPPRPNGWMYKSFTIFGYRMPWYASPSVQLTMVALVCFMCPGMFNALSGLGGGGKADPTLADNMNIALYSCFAVVGFVAGTVVNWAGIRICIAIGGTGYCLYAISLLVSVHKYVGGFNIFAGAWLGLCAGILWAAQGQIMLSYPLEESKGRYWGWFWAIFNIGGCVGSLIALGSNYDVIEGAAAVKDGTYIAFIVLMGFGAILALGLVDAKRVIRSDGSRVILKKNPSLWSELYGLWETLRFNPYVILLFPMFWSSNWFNPYQMNSINGAYFNMRTRGLNSFLYWGAQILAAAILGPLLDLKSFRRTVRAKASLVALFVLTMAIWGGGYAWQKKYTREDVVTPEHGGTFIVWDWTHKGYVAPMFLYIFYGLYDALWQGTVYWYMGAISNSGRNCANIVGFYKGIQSAGAAVMWALDSNKLPYMDEFASNWALLSGSLLCAAPVIFWKIKDHLEIEADLANTGEDITDVLPEGHVEKIH</sequence>
<dbReference type="Pfam" id="PF05978">
    <property type="entry name" value="UNC-93"/>
    <property type="match status" value="1"/>
</dbReference>
<comment type="subcellular location">
    <subcellularLocation>
        <location evidence="1">Membrane</location>
        <topology evidence="1">Multi-pass membrane protein</topology>
    </subcellularLocation>
</comment>
<feature type="transmembrane region" description="Helical" evidence="5">
    <location>
        <begin position="396"/>
        <end position="416"/>
    </location>
</feature>
<evidence type="ECO:0000256" key="1">
    <source>
        <dbReference type="ARBA" id="ARBA00004141"/>
    </source>
</evidence>
<dbReference type="OrthoDB" id="196103at2759"/>
<evidence type="ECO:0000313" key="6">
    <source>
        <dbReference type="EMBL" id="KAE8371259.1"/>
    </source>
</evidence>
<evidence type="ECO:0000313" key="7">
    <source>
        <dbReference type="Proteomes" id="UP000326198"/>
    </source>
</evidence>
<protein>
    <recommendedName>
        <fullName evidence="8">Major facilitator superfamily domain-containing protein</fullName>
    </recommendedName>
</protein>
<feature type="transmembrane region" description="Helical" evidence="5">
    <location>
        <begin position="149"/>
        <end position="168"/>
    </location>
</feature>
<name>A0A5N7AQI3_9EURO</name>
<feature type="transmembrane region" description="Helical" evidence="5">
    <location>
        <begin position="346"/>
        <end position="364"/>
    </location>
</feature>
<evidence type="ECO:0000256" key="3">
    <source>
        <dbReference type="ARBA" id="ARBA00022989"/>
    </source>
</evidence>
<dbReference type="InterPro" id="IPR010291">
    <property type="entry name" value="Ion_channel_UNC-93"/>
</dbReference>
<feature type="transmembrane region" description="Helical" evidence="5">
    <location>
        <begin position="123"/>
        <end position="143"/>
    </location>
</feature>
<feature type="transmembrane region" description="Helical" evidence="5">
    <location>
        <begin position="221"/>
        <end position="241"/>
    </location>
</feature>
<dbReference type="PANTHER" id="PTHR23294:SF59">
    <property type="entry name" value="UNC93-LIKE PROTEIN C922.05C"/>
    <property type="match status" value="1"/>
</dbReference>
<dbReference type="EMBL" id="ML736446">
    <property type="protein sequence ID" value="KAE8371259.1"/>
    <property type="molecule type" value="Genomic_DNA"/>
</dbReference>
<evidence type="ECO:0000256" key="2">
    <source>
        <dbReference type="ARBA" id="ARBA00022692"/>
    </source>
</evidence>
<feature type="transmembrane region" description="Helical" evidence="5">
    <location>
        <begin position="61"/>
        <end position="79"/>
    </location>
</feature>
<gene>
    <name evidence="6" type="ORF">BDV26DRAFT_136422</name>
</gene>
<feature type="transmembrane region" description="Helical" evidence="5">
    <location>
        <begin position="428"/>
        <end position="448"/>
    </location>
</feature>
<feature type="transmembrane region" description="Helical" evidence="5">
    <location>
        <begin position="315"/>
        <end position="334"/>
    </location>
</feature>
<feature type="transmembrane region" description="Helical" evidence="5">
    <location>
        <begin position="460"/>
        <end position="479"/>
    </location>
</feature>